<dbReference type="PANTHER" id="PTHR23317:SF74">
    <property type="entry name" value="DEDICATOR OF CYTOKINESIS PROTEIN 8"/>
    <property type="match status" value="1"/>
</dbReference>
<proteinExistence type="predicted"/>
<dbReference type="Proteomes" id="UP001266305">
    <property type="component" value="Unassembled WGS sequence"/>
</dbReference>
<evidence type="ECO:0000313" key="2">
    <source>
        <dbReference type="Proteomes" id="UP001266305"/>
    </source>
</evidence>
<gene>
    <name evidence="1" type="primary">DOCK8</name>
    <name evidence="1" type="ORF">P7K49_001065</name>
</gene>
<name>A0ABQ9WF97_SAGOE</name>
<organism evidence="1 2">
    <name type="scientific">Saguinus oedipus</name>
    <name type="common">Cotton-top tamarin</name>
    <name type="synonym">Oedipomidas oedipus</name>
    <dbReference type="NCBI Taxonomy" id="9490"/>
    <lineage>
        <taxon>Eukaryota</taxon>
        <taxon>Metazoa</taxon>
        <taxon>Chordata</taxon>
        <taxon>Craniata</taxon>
        <taxon>Vertebrata</taxon>
        <taxon>Euteleostomi</taxon>
        <taxon>Mammalia</taxon>
        <taxon>Eutheria</taxon>
        <taxon>Euarchontoglires</taxon>
        <taxon>Primates</taxon>
        <taxon>Haplorrhini</taxon>
        <taxon>Platyrrhini</taxon>
        <taxon>Cebidae</taxon>
        <taxon>Callitrichinae</taxon>
        <taxon>Saguinus</taxon>
    </lineage>
</organism>
<sequence>MTTVDPGLATRMQAVFIPNRELSAKLSNLPMLISMRLEFLRILCSHGHYLNLNLFLVNADTAPTSPCPSISSQNSSSCSSFQDQKIASMFDLTSEYRQQHFLTGLLFTEPAAALDAEGEGGDSMQRQPEDATWFNAIEGNNGC</sequence>
<dbReference type="EMBL" id="JASSZA010000001">
    <property type="protein sequence ID" value="KAK2119679.1"/>
    <property type="molecule type" value="Genomic_DNA"/>
</dbReference>
<dbReference type="InterPro" id="IPR026791">
    <property type="entry name" value="DOCK"/>
</dbReference>
<dbReference type="PANTHER" id="PTHR23317">
    <property type="entry name" value="DEDICATOR OF CYTOKINESIS DOCK"/>
    <property type="match status" value="1"/>
</dbReference>
<keyword evidence="2" id="KW-1185">Reference proteome</keyword>
<reference evidence="1 2" key="1">
    <citation type="submission" date="2023-05" db="EMBL/GenBank/DDBJ databases">
        <title>B98-5 Cell Line De Novo Hybrid Assembly: An Optical Mapping Approach.</title>
        <authorList>
            <person name="Kananen K."/>
            <person name="Auerbach J.A."/>
            <person name="Kautto E."/>
            <person name="Blachly J.S."/>
        </authorList>
    </citation>
    <scope>NUCLEOTIDE SEQUENCE [LARGE SCALE GENOMIC DNA]</scope>
    <source>
        <strain evidence="1">B95-8</strain>
        <tissue evidence="1">Cell line</tissue>
    </source>
</reference>
<protein>
    <submittedName>
        <fullName evidence="1">Dedicator of cytokinesis protein 8</fullName>
    </submittedName>
</protein>
<comment type="caution">
    <text evidence="1">The sequence shown here is derived from an EMBL/GenBank/DDBJ whole genome shotgun (WGS) entry which is preliminary data.</text>
</comment>
<evidence type="ECO:0000313" key="1">
    <source>
        <dbReference type="EMBL" id="KAK2119679.1"/>
    </source>
</evidence>
<accession>A0ABQ9WF97</accession>